<feature type="domain" description="F-box" evidence="1">
    <location>
        <begin position="1"/>
        <end position="49"/>
    </location>
</feature>
<dbReference type="PROSITE" id="PS50181">
    <property type="entry name" value="FBOX"/>
    <property type="match status" value="1"/>
</dbReference>
<dbReference type="PANTHER" id="PTHR31639:SF42">
    <property type="entry name" value="OS02G0160200 PROTEIN"/>
    <property type="match status" value="1"/>
</dbReference>
<evidence type="ECO:0000313" key="2">
    <source>
        <dbReference type="EMBL" id="EYU30165.1"/>
    </source>
</evidence>
<protein>
    <recommendedName>
        <fullName evidence="1">F-box domain-containing protein</fullName>
    </recommendedName>
</protein>
<dbReference type="Gene3D" id="1.20.1280.50">
    <property type="match status" value="1"/>
</dbReference>
<dbReference type="InterPro" id="IPR036047">
    <property type="entry name" value="F-box-like_dom_sf"/>
</dbReference>
<feature type="non-terminal residue" evidence="2">
    <location>
        <position position="208"/>
    </location>
</feature>
<dbReference type="AlphaFoldDB" id="A0A022QUG3"/>
<organism evidence="2 3">
    <name type="scientific">Erythranthe guttata</name>
    <name type="common">Yellow monkey flower</name>
    <name type="synonym">Mimulus guttatus</name>
    <dbReference type="NCBI Taxonomy" id="4155"/>
    <lineage>
        <taxon>Eukaryota</taxon>
        <taxon>Viridiplantae</taxon>
        <taxon>Streptophyta</taxon>
        <taxon>Embryophyta</taxon>
        <taxon>Tracheophyta</taxon>
        <taxon>Spermatophyta</taxon>
        <taxon>Magnoliopsida</taxon>
        <taxon>eudicotyledons</taxon>
        <taxon>Gunneridae</taxon>
        <taxon>Pentapetalae</taxon>
        <taxon>asterids</taxon>
        <taxon>lamiids</taxon>
        <taxon>Lamiales</taxon>
        <taxon>Phrymaceae</taxon>
        <taxon>Erythranthe</taxon>
    </lineage>
</organism>
<dbReference type="InterPro" id="IPR001810">
    <property type="entry name" value="F-box_dom"/>
</dbReference>
<name>A0A022QUG3_ERYGU</name>
<keyword evidence="3" id="KW-1185">Reference proteome</keyword>
<dbReference type="PANTHER" id="PTHR31639">
    <property type="entry name" value="F-BOX PROTEIN-LIKE"/>
    <property type="match status" value="1"/>
</dbReference>
<proteinExistence type="predicted"/>
<evidence type="ECO:0000259" key="1">
    <source>
        <dbReference type="PROSITE" id="PS50181"/>
    </source>
</evidence>
<sequence length="208" mass="24403">MDRIPELPEDILHRILYFLFQEDVVRTSALSKSWRYIWRTRPNLDFSDNTKYYKGVVNNTLQGYCDLRLCLDEFRLRISSGDYSDSELVSLLDKWIPLLTTSTMGVKEFQLSILSKNSVRGIVHLPVVLKAEPLKLLWLYDCSLGQNIPENIPFVRLQVLRLQSVSIEQEIFDKIISSYPLLTDVWLQKCEGLKTVILKKKLHRYLKH</sequence>
<reference evidence="2 3" key="1">
    <citation type="journal article" date="2013" name="Proc. Natl. Acad. Sci. U.S.A.">
        <title>Fine-scale variation in meiotic recombination in Mimulus inferred from population shotgun sequencing.</title>
        <authorList>
            <person name="Hellsten U."/>
            <person name="Wright K.M."/>
            <person name="Jenkins J."/>
            <person name="Shu S."/>
            <person name="Yuan Y."/>
            <person name="Wessler S.R."/>
            <person name="Schmutz J."/>
            <person name="Willis J.H."/>
            <person name="Rokhsar D.S."/>
        </authorList>
    </citation>
    <scope>NUCLEOTIDE SEQUENCE [LARGE SCALE GENOMIC DNA]</scope>
    <source>
        <strain evidence="3">cv. DUN x IM62</strain>
    </source>
</reference>
<accession>A0A022QUG3</accession>
<dbReference type="SUPFAM" id="SSF81383">
    <property type="entry name" value="F-box domain"/>
    <property type="match status" value="1"/>
</dbReference>
<dbReference type="STRING" id="4155.A0A022QUG3"/>
<dbReference type="Proteomes" id="UP000030748">
    <property type="component" value="Unassembled WGS sequence"/>
</dbReference>
<evidence type="ECO:0000313" key="3">
    <source>
        <dbReference type="Proteomes" id="UP000030748"/>
    </source>
</evidence>
<dbReference type="Pfam" id="PF00646">
    <property type="entry name" value="F-box"/>
    <property type="match status" value="1"/>
</dbReference>
<dbReference type="EMBL" id="KI631110">
    <property type="protein sequence ID" value="EYU30165.1"/>
    <property type="molecule type" value="Genomic_DNA"/>
</dbReference>
<gene>
    <name evidence="2" type="ORF">MIMGU_mgv1a024933mg</name>
</gene>